<keyword evidence="6" id="KW-0874">Quinone</keyword>
<dbReference type="InterPro" id="IPR054351">
    <property type="entry name" value="NADH_UbQ_OxRdtase_ferredoxin"/>
</dbReference>
<dbReference type="InterPro" id="IPR050123">
    <property type="entry name" value="Prok_molybdopt-oxidoreductase"/>
</dbReference>
<feature type="compositionally biased region" description="Basic residues" evidence="16">
    <location>
        <begin position="802"/>
        <end position="818"/>
    </location>
</feature>
<dbReference type="InterPro" id="IPR009010">
    <property type="entry name" value="Asp_de-COase-like_dom_sf"/>
</dbReference>
<dbReference type="SUPFAM" id="SSF53706">
    <property type="entry name" value="Formate dehydrogenase/DMSO reductase, domains 1-3"/>
    <property type="match status" value="1"/>
</dbReference>
<keyword evidence="7" id="KW-0479">Metal-binding</keyword>
<dbReference type="InterPro" id="IPR001694">
    <property type="entry name" value="NADH_UbQ_OxRdtase_su1/FPO"/>
</dbReference>
<dbReference type="PROSITE" id="PS00668">
    <property type="entry name" value="COMPLEX1_ND1_2"/>
    <property type="match status" value="1"/>
</dbReference>
<comment type="cofactor">
    <cofactor evidence="14">
        <name>[2Fe-2S] cluster</name>
        <dbReference type="ChEBI" id="CHEBI:190135"/>
    </cofactor>
</comment>
<dbReference type="Pfam" id="PF00384">
    <property type="entry name" value="Molybdopterin"/>
    <property type="match status" value="1"/>
</dbReference>
<keyword evidence="10" id="KW-0411">Iron-sulfur</keyword>
<comment type="catalytic activity">
    <reaction evidence="15">
        <text>a quinone + NADH + 5 H(+)(in) = a quinol + NAD(+) + 4 H(+)(out)</text>
        <dbReference type="Rhea" id="RHEA:57888"/>
        <dbReference type="ChEBI" id="CHEBI:15378"/>
        <dbReference type="ChEBI" id="CHEBI:24646"/>
        <dbReference type="ChEBI" id="CHEBI:57540"/>
        <dbReference type="ChEBI" id="CHEBI:57945"/>
        <dbReference type="ChEBI" id="CHEBI:132124"/>
    </reaction>
</comment>
<keyword evidence="9" id="KW-0408">Iron</keyword>
<evidence type="ECO:0000256" key="10">
    <source>
        <dbReference type="ARBA" id="ARBA00023014"/>
    </source>
</evidence>
<protein>
    <recommendedName>
        <fullName evidence="2">NADH-quinone oxidoreductase subunit G</fullName>
    </recommendedName>
    <alternativeName>
        <fullName evidence="12">NADH dehydrogenase I subunit G</fullName>
    </alternativeName>
    <alternativeName>
        <fullName evidence="13">NDH-1 subunit G</fullName>
    </alternativeName>
</protein>
<gene>
    <name evidence="19" type="ORF">SHKM778_07320</name>
</gene>
<comment type="subcellular location">
    <subcellularLocation>
        <location evidence="1">Membrane</location>
        <topology evidence="1">Multi-pass membrane protein</topology>
    </subcellularLocation>
</comment>
<sequence length="1130" mass="121905">MLLDRERCVLCARCTRFSNQIAGDPMIELIERGALQQVGTGEGDPFESYFSGNTIQICPVGALTSAAYRFRSRPFDLISSPSVCEHCSGGCATRTDHRRGKVMRRLAADDPEVNEEWLCDKGRFGFRYAQQRDRLTTPLVRSPEGELEPASWPDALQIAAQGLLASRGRTGVLTGGRLTVEDAYAYSKFARVALDTNDIDFRARVHSAEEADFLAARIAGRGRDLDGTGVTYTSLEKAPAVLLVGFESEEEAPGVFLRLRKAWRRHGQRTFALATHATRGLEKAGGTLLPAAPGTETEWLDALAGGVGLEGDGARAAEALRGDGAVIVVGERLAAVRGGLTAAVRFAAATGARLVWIPRRAGERGAVEAGALPSLLPGGRPSTDPRARAEVAALWGVAELPHRYGRDTGQIVEAAARGELQALLVAGVEVADLPDPARARAALAEAGFVVSLELRPGEVTALADVVLPVAAVPEKAGTFLNWEGRVRLFEAALKPDQMTRRLPPTDARVLQMLADAMDVHLGLPDLRTVRAELDRLGAWDGPAASDPLETASALPRPAAGEAVLAGHRLLLDEGLLQVGDEALAGTRHAARARVSAATAAEAGVKDGDLLAVTGTAGTVRLPLAVTEMPDRVVWLPLNSVGGGVASGTGALPGSLVRIGPATLADEAPRRWRHEPVPRRRRSVDVRHRPLVAGRPQGGVLLRVPDGDRADLHRHGAQGRRLDAVARRPQPARPLGHAPVARRRHQADAQGRPRRQARRQGGVHPRAGRRGRSGLHGDRGDPLRAGRQRDLDLRPAHHDAAHRPAHRGPVHPRGRLGRHLRHRPRGLELRLHLSAAGRPALLRADDLVRDRHGRRVRLRVPVLGVDVDVDDRGTADRPLVHPAAAGVLPHLHRDDGRRDQPRPFDMPESEGDLVGGFNTEYSSIKFAMFMLAEYINMVTVSAVAVTFFLGGWRAPWPISTFWEGANHGWWPMLWFTGKLVSLLFGFVWLRGTLPRVRYDQLMKLGWKVLIPVSLVWLMLVASVRALRNEGYDFSDIALYIGGAVLALLLLSFVADLFRGKEKEDGQPAEGPPAFDPMGGGFPVPPLPGQEVPPVPRRRPRRERELIVSGAPDTQSDGSAGGPTDGKEASDG</sequence>
<evidence type="ECO:0000259" key="18">
    <source>
        <dbReference type="PROSITE" id="PS51669"/>
    </source>
</evidence>
<evidence type="ECO:0000256" key="15">
    <source>
        <dbReference type="ARBA" id="ARBA00047712"/>
    </source>
</evidence>
<dbReference type="GO" id="GO:0051539">
    <property type="term" value="F:4 iron, 4 sulfur cluster binding"/>
    <property type="evidence" value="ECO:0007669"/>
    <property type="project" value="UniProtKB-KW"/>
</dbReference>
<evidence type="ECO:0000256" key="12">
    <source>
        <dbReference type="ARBA" id="ARBA00031577"/>
    </source>
</evidence>
<dbReference type="PANTHER" id="PTHR43105">
    <property type="entry name" value="RESPIRATORY NITRATE REDUCTASE"/>
    <property type="match status" value="1"/>
</dbReference>
<keyword evidence="8 17" id="KW-1133">Transmembrane helix</keyword>
<organism evidence="19">
    <name type="scientific">Streptomyces haneummycinicus</name>
    <dbReference type="NCBI Taxonomy" id="3074435"/>
    <lineage>
        <taxon>Bacteria</taxon>
        <taxon>Bacillati</taxon>
        <taxon>Actinomycetota</taxon>
        <taxon>Actinomycetes</taxon>
        <taxon>Kitasatosporales</taxon>
        <taxon>Streptomycetaceae</taxon>
        <taxon>Streptomyces</taxon>
    </lineage>
</organism>
<dbReference type="GO" id="GO:0046872">
    <property type="term" value="F:metal ion binding"/>
    <property type="evidence" value="ECO:0007669"/>
    <property type="project" value="UniProtKB-KW"/>
</dbReference>
<dbReference type="GO" id="GO:0003954">
    <property type="term" value="F:NADH dehydrogenase activity"/>
    <property type="evidence" value="ECO:0007669"/>
    <property type="project" value="TreeGrafter"/>
</dbReference>
<dbReference type="GO" id="GO:0008137">
    <property type="term" value="F:NADH dehydrogenase (ubiquinone) activity"/>
    <property type="evidence" value="ECO:0007669"/>
    <property type="project" value="InterPro"/>
</dbReference>
<keyword evidence="5" id="KW-0001">2Fe-2S</keyword>
<dbReference type="GO" id="GO:0051537">
    <property type="term" value="F:2 iron, 2 sulfur cluster binding"/>
    <property type="evidence" value="ECO:0007669"/>
    <property type="project" value="UniProtKB-KW"/>
</dbReference>
<evidence type="ECO:0000256" key="6">
    <source>
        <dbReference type="ARBA" id="ARBA00022719"/>
    </source>
</evidence>
<keyword evidence="4 17" id="KW-0812">Transmembrane</keyword>
<dbReference type="NCBIfam" id="NF005895">
    <property type="entry name" value="PRK07860.1"/>
    <property type="match status" value="1"/>
</dbReference>
<keyword evidence="11 17" id="KW-0472">Membrane</keyword>
<feature type="region of interest" description="Disordered" evidence="16">
    <location>
        <begin position="1061"/>
        <end position="1130"/>
    </location>
</feature>
<dbReference type="InterPro" id="IPR018086">
    <property type="entry name" value="NADH_UbQ_OxRdtase_su1_CS"/>
</dbReference>
<evidence type="ECO:0000256" key="5">
    <source>
        <dbReference type="ARBA" id="ARBA00022714"/>
    </source>
</evidence>
<feature type="transmembrane region" description="Helical" evidence="17">
    <location>
        <begin position="1003"/>
        <end position="1023"/>
    </location>
</feature>
<keyword evidence="3" id="KW-0004">4Fe-4S</keyword>
<evidence type="ECO:0000256" key="13">
    <source>
        <dbReference type="ARBA" id="ARBA00032783"/>
    </source>
</evidence>
<dbReference type="Gene3D" id="2.20.25.90">
    <property type="entry name" value="ADC-like domains"/>
    <property type="match status" value="1"/>
</dbReference>
<dbReference type="InterPro" id="IPR000283">
    <property type="entry name" value="NADH_UbQ_OxRdtase_75kDa_su_CS"/>
</dbReference>
<dbReference type="FunFam" id="3.30.70.20:FF:000016">
    <property type="entry name" value="NADH-quinone oxidoreductase"/>
    <property type="match status" value="1"/>
</dbReference>
<dbReference type="PROSITE" id="PS00643">
    <property type="entry name" value="COMPLEX1_75K_3"/>
    <property type="match status" value="1"/>
</dbReference>
<evidence type="ECO:0000256" key="4">
    <source>
        <dbReference type="ARBA" id="ARBA00022692"/>
    </source>
</evidence>
<evidence type="ECO:0000256" key="17">
    <source>
        <dbReference type="SAM" id="Phobius"/>
    </source>
</evidence>
<evidence type="ECO:0000256" key="14">
    <source>
        <dbReference type="ARBA" id="ARBA00034078"/>
    </source>
</evidence>
<proteinExistence type="predicted"/>
<evidence type="ECO:0000256" key="16">
    <source>
        <dbReference type="SAM" id="MobiDB-lite"/>
    </source>
</evidence>
<feature type="region of interest" description="Disordered" evidence="16">
    <location>
        <begin position="696"/>
        <end position="785"/>
    </location>
</feature>
<dbReference type="PANTHER" id="PTHR43105:SF12">
    <property type="entry name" value="NADH-QUINONE OXIDOREDUCTASE SUBUNIT G"/>
    <property type="match status" value="1"/>
</dbReference>
<dbReference type="GO" id="GO:0048038">
    <property type="term" value="F:quinone binding"/>
    <property type="evidence" value="ECO:0007669"/>
    <property type="project" value="UniProtKB-KW"/>
</dbReference>
<reference evidence="19" key="1">
    <citation type="submission" date="2024-06" db="EMBL/GenBank/DDBJ databases">
        <authorList>
            <consortium name="consrtm"/>
            <person name="Uemura M."/>
            <person name="Terahara T."/>
        </authorList>
    </citation>
    <scope>NUCLEOTIDE SEQUENCE</scope>
    <source>
        <strain evidence="19">KM77-8</strain>
    </source>
</reference>
<dbReference type="Gene3D" id="3.40.228.10">
    <property type="entry name" value="Dimethylsulfoxide Reductase, domain 2"/>
    <property type="match status" value="1"/>
</dbReference>
<dbReference type="GO" id="GO:0043546">
    <property type="term" value="F:molybdopterin cofactor binding"/>
    <property type="evidence" value="ECO:0007669"/>
    <property type="project" value="InterPro"/>
</dbReference>
<feature type="transmembrane region" description="Helical" evidence="17">
    <location>
        <begin position="971"/>
        <end position="991"/>
    </location>
</feature>
<evidence type="ECO:0000256" key="3">
    <source>
        <dbReference type="ARBA" id="ARBA00022485"/>
    </source>
</evidence>
<dbReference type="CDD" id="cd02788">
    <property type="entry name" value="MopB_CT_NDH-1_NuoG2-N7"/>
    <property type="match status" value="1"/>
</dbReference>
<evidence type="ECO:0000256" key="11">
    <source>
        <dbReference type="ARBA" id="ARBA00023136"/>
    </source>
</evidence>
<evidence type="ECO:0000256" key="8">
    <source>
        <dbReference type="ARBA" id="ARBA00022989"/>
    </source>
</evidence>
<feature type="domain" description="4Fe-4S Mo/W bis-MGD-type" evidence="18">
    <location>
        <begin position="77"/>
        <end position="133"/>
    </location>
</feature>
<dbReference type="InterPro" id="IPR006963">
    <property type="entry name" value="Mopterin_OxRdtase_4Fe-4S_dom"/>
</dbReference>
<evidence type="ECO:0000313" key="19">
    <source>
        <dbReference type="EMBL" id="BFO14344.1"/>
    </source>
</evidence>
<feature type="region of interest" description="Disordered" evidence="16">
    <location>
        <begin position="797"/>
        <end position="818"/>
    </location>
</feature>
<dbReference type="Gene3D" id="3.30.70.20">
    <property type="match status" value="1"/>
</dbReference>
<dbReference type="Pfam" id="PF22117">
    <property type="entry name" value="Fer4_Nqo3"/>
    <property type="match status" value="1"/>
</dbReference>
<dbReference type="InterPro" id="IPR006656">
    <property type="entry name" value="Mopterin_OxRdtase"/>
</dbReference>
<dbReference type="SUPFAM" id="SSF54862">
    <property type="entry name" value="4Fe-4S ferredoxins"/>
    <property type="match status" value="1"/>
</dbReference>
<dbReference type="SMART" id="SM00926">
    <property type="entry name" value="Molybdop_Fe4S4"/>
    <property type="match status" value="1"/>
</dbReference>
<feature type="compositionally biased region" description="Basic and acidic residues" evidence="16">
    <location>
        <begin position="704"/>
        <end position="725"/>
    </location>
</feature>
<dbReference type="SUPFAM" id="SSF50692">
    <property type="entry name" value="ADC-like"/>
    <property type="match status" value="1"/>
</dbReference>
<evidence type="ECO:0000256" key="2">
    <source>
        <dbReference type="ARBA" id="ARBA00019902"/>
    </source>
</evidence>
<dbReference type="Pfam" id="PF00146">
    <property type="entry name" value="NADHdh"/>
    <property type="match status" value="1"/>
</dbReference>
<name>A0AAT9HAC9_9ACTN</name>
<dbReference type="GO" id="GO:0016020">
    <property type="term" value="C:membrane"/>
    <property type="evidence" value="ECO:0007669"/>
    <property type="project" value="UniProtKB-SubCell"/>
</dbReference>
<dbReference type="AlphaFoldDB" id="A0AAT9HAC9"/>
<dbReference type="Pfam" id="PF01568">
    <property type="entry name" value="Molydop_binding"/>
    <property type="match status" value="1"/>
</dbReference>
<dbReference type="EMBL" id="AP035768">
    <property type="protein sequence ID" value="BFO14344.1"/>
    <property type="molecule type" value="Genomic_DNA"/>
</dbReference>
<accession>A0AAT9HAC9</accession>
<evidence type="ECO:0000256" key="1">
    <source>
        <dbReference type="ARBA" id="ARBA00004141"/>
    </source>
</evidence>
<evidence type="ECO:0000256" key="7">
    <source>
        <dbReference type="ARBA" id="ARBA00022723"/>
    </source>
</evidence>
<feature type="transmembrane region" description="Helical" evidence="17">
    <location>
        <begin position="1035"/>
        <end position="1056"/>
    </location>
</feature>
<dbReference type="InterPro" id="IPR006657">
    <property type="entry name" value="MoPterin_dinucl-bd_dom"/>
</dbReference>
<feature type="compositionally biased region" description="Basic and acidic residues" evidence="16">
    <location>
        <begin position="774"/>
        <end position="785"/>
    </location>
</feature>
<dbReference type="Pfam" id="PF04879">
    <property type="entry name" value="Molybdop_Fe4S4"/>
    <property type="match status" value="1"/>
</dbReference>
<dbReference type="PROSITE" id="PS51669">
    <property type="entry name" value="4FE4S_MOW_BIS_MGD"/>
    <property type="match status" value="1"/>
</dbReference>
<dbReference type="GO" id="GO:0042773">
    <property type="term" value="P:ATP synthesis coupled electron transport"/>
    <property type="evidence" value="ECO:0007669"/>
    <property type="project" value="InterPro"/>
</dbReference>
<evidence type="ECO:0000256" key="9">
    <source>
        <dbReference type="ARBA" id="ARBA00023004"/>
    </source>
</evidence>
<dbReference type="Gene3D" id="3.40.50.740">
    <property type="match status" value="2"/>
</dbReference>
<feature type="compositionally biased region" description="Pro residues" evidence="16">
    <location>
        <begin position="1081"/>
        <end position="1093"/>
    </location>
</feature>
<reference evidence="19" key="2">
    <citation type="submission" date="2024-07" db="EMBL/GenBank/DDBJ databases">
        <title>Streptomyces haneummycinica sp. nov., a new antibiotic-producing actinobacterium isolated from marine sediment.</title>
        <authorList>
            <person name="Uemura M."/>
            <person name="Hamada M."/>
            <person name="Hirano S."/>
            <person name="Kobayashi K."/>
            <person name="Ohshiro T."/>
            <person name="Kobayashi T."/>
            <person name="Terahara T."/>
        </authorList>
    </citation>
    <scope>NUCLEOTIDE SEQUENCE</scope>
    <source>
        <strain evidence="19">KM77-8</strain>
    </source>
</reference>